<evidence type="ECO:0000256" key="2">
    <source>
        <dbReference type="ARBA" id="ARBA00009054"/>
    </source>
</evidence>
<organism evidence="14 16">
    <name type="scientific">Neptunomonas phycophila</name>
    <dbReference type="NCBI Taxonomy" id="1572645"/>
    <lineage>
        <taxon>Bacteria</taxon>
        <taxon>Pseudomonadati</taxon>
        <taxon>Pseudomonadota</taxon>
        <taxon>Gammaproteobacteria</taxon>
        <taxon>Oceanospirillales</taxon>
        <taxon>Oceanospirillaceae</taxon>
        <taxon>Neptunomonas</taxon>
    </lineage>
</organism>
<dbReference type="EMBL" id="JAUYVO010000008">
    <property type="protein sequence ID" value="MDP2523491.1"/>
    <property type="molecule type" value="Genomic_DNA"/>
</dbReference>
<dbReference type="Proteomes" id="UP001169862">
    <property type="component" value="Unassembled WGS sequence"/>
</dbReference>
<accession>A0AAW7XKG2</accession>
<comment type="subcellular location">
    <subcellularLocation>
        <location evidence="1 10">Cytoplasm</location>
    </subcellularLocation>
</comment>
<dbReference type="Gene3D" id="2.30.22.10">
    <property type="entry name" value="Head domain of nucleotide exchange factor GrpE"/>
    <property type="match status" value="1"/>
</dbReference>
<evidence type="ECO:0000256" key="13">
    <source>
        <dbReference type="SAM" id="MobiDB-lite"/>
    </source>
</evidence>
<evidence type="ECO:0000313" key="16">
    <source>
        <dbReference type="Proteomes" id="UP001169862"/>
    </source>
</evidence>
<dbReference type="Proteomes" id="UP001177341">
    <property type="component" value="Unassembled WGS sequence"/>
</dbReference>
<sequence>MAEEQTKPNEPTPEETNTQETDAADVAEQAADDAANEVVADVEALQQALAAAQDEVATLKDQALRATAELQNVRRRAEQDVEKAHKFGLDKFTNEMLPIIDSLERTLDACSVDDEATKALREGVEMTHKMFVSGLAKFNIEQVDPQGQPFDPELHQAMSMVPSPDHEANTVMAVMQKGYTMHGRLIRPAMVVVVQG</sequence>
<comment type="similarity">
    <text evidence="2 10 12">Belongs to the GrpE family.</text>
</comment>
<dbReference type="SUPFAM" id="SSF58014">
    <property type="entry name" value="Coiled-coil domain of nucleotide exchange factor GrpE"/>
    <property type="match status" value="1"/>
</dbReference>
<dbReference type="FunFam" id="2.30.22.10:FF:000001">
    <property type="entry name" value="Protein GrpE"/>
    <property type="match status" value="1"/>
</dbReference>
<protein>
    <recommendedName>
        <fullName evidence="8 10">Protein GrpE</fullName>
    </recommendedName>
    <alternativeName>
        <fullName evidence="9 10">HSP-70 cofactor</fullName>
    </alternativeName>
</protein>
<dbReference type="GO" id="GO:0042803">
    <property type="term" value="F:protein homodimerization activity"/>
    <property type="evidence" value="ECO:0007669"/>
    <property type="project" value="InterPro"/>
</dbReference>
<evidence type="ECO:0000256" key="7">
    <source>
        <dbReference type="ARBA" id="ARBA00053401"/>
    </source>
</evidence>
<dbReference type="SUPFAM" id="SSF51064">
    <property type="entry name" value="Head domain of nucleotide exchange factor GrpE"/>
    <property type="match status" value="1"/>
</dbReference>
<comment type="subunit">
    <text evidence="3 10">Homodimer.</text>
</comment>
<dbReference type="AlphaFoldDB" id="A0AAW7XKG2"/>
<dbReference type="GO" id="GO:0005829">
    <property type="term" value="C:cytosol"/>
    <property type="evidence" value="ECO:0007669"/>
    <property type="project" value="TreeGrafter"/>
</dbReference>
<keyword evidence="6 10" id="KW-0143">Chaperone</keyword>
<comment type="function">
    <text evidence="7 10 11">Participates actively in the response to hyperosmotic and heat shock by preventing the aggregation of stress-denatured proteins, in association with DnaK and GrpE. It is the nucleotide exchange factor for DnaK and may function as a thermosensor. Unfolded proteins bind initially to DnaJ; upon interaction with the DnaJ-bound protein, DnaK hydrolyzes its bound ATP, resulting in the formation of a stable complex. GrpE releases ADP from DnaK; ATP binding to DnaK triggers the release of the substrate protein, thus completing the reaction cycle. Several rounds of ATP-dependent interactions between DnaJ, DnaK and GrpE are required for fully efficient folding.</text>
</comment>
<dbReference type="InterPro" id="IPR000740">
    <property type="entry name" value="GrpE"/>
</dbReference>
<evidence type="ECO:0000313" key="14">
    <source>
        <dbReference type="EMBL" id="MDO6453843.1"/>
    </source>
</evidence>
<reference evidence="14" key="1">
    <citation type="submission" date="2023-07" db="EMBL/GenBank/DDBJ databases">
        <title>Genome content predicts the carbon catabolic preferences of heterotrophic bacteria.</title>
        <authorList>
            <person name="Gralka M."/>
        </authorList>
    </citation>
    <scope>NUCLEOTIDE SEQUENCE</scope>
    <source>
        <strain evidence="15">5G01</strain>
        <strain evidence="14">I2M16</strain>
    </source>
</reference>
<dbReference type="GO" id="GO:0000774">
    <property type="term" value="F:adenyl-nucleotide exchange factor activity"/>
    <property type="evidence" value="ECO:0007669"/>
    <property type="project" value="InterPro"/>
</dbReference>
<evidence type="ECO:0000256" key="11">
    <source>
        <dbReference type="RuleBase" id="RU000639"/>
    </source>
</evidence>
<evidence type="ECO:0000256" key="8">
    <source>
        <dbReference type="ARBA" id="ARBA00072274"/>
    </source>
</evidence>
<proteinExistence type="inferred from homology"/>
<evidence type="ECO:0000256" key="4">
    <source>
        <dbReference type="ARBA" id="ARBA00022490"/>
    </source>
</evidence>
<dbReference type="GO" id="GO:0051082">
    <property type="term" value="F:unfolded protein binding"/>
    <property type="evidence" value="ECO:0007669"/>
    <property type="project" value="TreeGrafter"/>
</dbReference>
<dbReference type="Gene3D" id="3.90.20.20">
    <property type="match status" value="1"/>
</dbReference>
<dbReference type="NCBIfam" id="NF010748">
    <property type="entry name" value="PRK14150.1"/>
    <property type="match status" value="1"/>
</dbReference>
<dbReference type="Pfam" id="PF01025">
    <property type="entry name" value="GrpE"/>
    <property type="match status" value="1"/>
</dbReference>
<evidence type="ECO:0000256" key="6">
    <source>
        <dbReference type="ARBA" id="ARBA00023186"/>
    </source>
</evidence>
<evidence type="ECO:0000256" key="12">
    <source>
        <dbReference type="RuleBase" id="RU004478"/>
    </source>
</evidence>
<keyword evidence="17" id="KW-1185">Reference proteome</keyword>
<keyword evidence="4 10" id="KW-0963">Cytoplasm</keyword>
<dbReference type="GO" id="GO:0006457">
    <property type="term" value="P:protein folding"/>
    <property type="evidence" value="ECO:0007669"/>
    <property type="project" value="InterPro"/>
</dbReference>
<dbReference type="GO" id="GO:0051087">
    <property type="term" value="F:protein-folding chaperone binding"/>
    <property type="evidence" value="ECO:0007669"/>
    <property type="project" value="InterPro"/>
</dbReference>
<feature type="compositionally biased region" description="Acidic residues" evidence="13">
    <location>
        <begin position="22"/>
        <end position="35"/>
    </location>
</feature>
<dbReference type="PANTHER" id="PTHR21237:SF23">
    <property type="entry name" value="GRPE PROTEIN HOMOLOG, MITOCHONDRIAL"/>
    <property type="match status" value="1"/>
</dbReference>
<dbReference type="HAMAP" id="MF_01151">
    <property type="entry name" value="GrpE"/>
    <property type="match status" value="1"/>
</dbReference>
<evidence type="ECO:0000256" key="1">
    <source>
        <dbReference type="ARBA" id="ARBA00004496"/>
    </source>
</evidence>
<dbReference type="PRINTS" id="PR00773">
    <property type="entry name" value="GRPEPROTEIN"/>
</dbReference>
<dbReference type="InterPro" id="IPR009012">
    <property type="entry name" value="GrpE_head"/>
</dbReference>
<dbReference type="NCBIfam" id="NF010737">
    <property type="entry name" value="PRK14139.1"/>
    <property type="match status" value="1"/>
</dbReference>
<dbReference type="NCBIfam" id="NF010738">
    <property type="entry name" value="PRK14140.1"/>
    <property type="match status" value="1"/>
</dbReference>
<feature type="region of interest" description="Disordered" evidence="13">
    <location>
        <begin position="1"/>
        <end position="37"/>
    </location>
</feature>
<dbReference type="CDD" id="cd00446">
    <property type="entry name" value="GrpE"/>
    <property type="match status" value="1"/>
</dbReference>
<evidence type="ECO:0000256" key="3">
    <source>
        <dbReference type="ARBA" id="ARBA00011738"/>
    </source>
</evidence>
<dbReference type="InterPro" id="IPR013805">
    <property type="entry name" value="GrpE_CC"/>
</dbReference>
<dbReference type="RefSeq" id="WP_075170916.1">
    <property type="nucleotide sequence ID" value="NZ_CAXHZV010000005.1"/>
</dbReference>
<evidence type="ECO:0000313" key="17">
    <source>
        <dbReference type="Proteomes" id="UP001177341"/>
    </source>
</evidence>
<evidence type="ECO:0000256" key="9">
    <source>
        <dbReference type="ARBA" id="ARBA00076414"/>
    </source>
</evidence>
<dbReference type="EMBL" id="JAUOPG010000005">
    <property type="protein sequence ID" value="MDO6453843.1"/>
    <property type="molecule type" value="Genomic_DNA"/>
</dbReference>
<name>A0AAW7XKG2_9GAMM</name>
<comment type="caution">
    <text evidence="14">The sequence shown here is derived from an EMBL/GenBank/DDBJ whole genome shotgun (WGS) entry which is preliminary data.</text>
</comment>
<evidence type="ECO:0000313" key="15">
    <source>
        <dbReference type="EMBL" id="MDP2523491.1"/>
    </source>
</evidence>
<evidence type="ECO:0000256" key="5">
    <source>
        <dbReference type="ARBA" id="ARBA00023016"/>
    </source>
</evidence>
<keyword evidence="5 10" id="KW-0346">Stress response</keyword>
<evidence type="ECO:0000256" key="10">
    <source>
        <dbReference type="HAMAP-Rule" id="MF_01151"/>
    </source>
</evidence>
<dbReference type="NCBIfam" id="NF010749">
    <property type="entry name" value="PRK14151.1"/>
    <property type="match status" value="1"/>
</dbReference>
<dbReference type="GeneID" id="89454786"/>
<dbReference type="PANTHER" id="PTHR21237">
    <property type="entry name" value="GRPE PROTEIN"/>
    <property type="match status" value="1"/>
</dbReference>
<dbReference type="PROSITE" id="PS01071">
    <property type="entry name" value="GRPE"/>
    <property type="match status" value="1"/>
</dbReference>
<gene>
    <name evidence="10 14" type="primary">grpE</name>
    <name evidence="14" type="ORF">Q4490_09715</name>
    <name evidence="15" type="ORF">Q8W30_13010</name>
</gene>